<gene>
    <name evidence="1" type="ORF">TPAB3V08_LOCUS8992</name>
</gene>
<accession>A0ABN7P7W3</accession>
<organism evidence="1 2">
    <name type="scientific">Timema podura</name>
    <name type="common">Walking stick</name>
    <dbReference type="NCBI Taxonomy" id="61482"/>
    <lineage>
        <taxon>Eukaryota</taxon>
        <taxon>Metazoa</taxon>
        <taxon>Ecdysozoa</taxon>
        <taxon>Arthropoda</taxon>
        <taxon>Hexapoda</taxon>
        <taxon>Insecta</taxon>
        <taxon>Pterygota</taxon>
        <taxon>Neoptera</taxon>
        <taxon>Polyneoptera</taxon>
        <taxon>Phasmatodea</taxon>
        <taxon>Timematodea</taxon>
        <taxon>Timematoidea</taxon>
        <taxon>Timematidae</taxon>
        <taxon>Timema</taxon>
    </lineage>
</organism>
<evidence type="ECO:0000313" key="1">
    <source>
        <dbReference type="EMBL" id="CAG2062039.1"/>
    </source>
</evidence>
<sequence length="121" mass="13172">MSKQTISTVVRGMVELQSGASSFNVPNLGFGYLEDEDDTSIEEMAQHCDKLQVLKESLKTQQVMLRNAVNSLSKATIEIASITTGGATSPSNQIIHQARSSSQSLLDLRVTLGQIFRRSSI</sequence>
<dbReference type="EMBL" id="CAJPIN010018330">
    <property type="protein sequence ID" value="CAG2062039.1"/>
    <property type="molecule type" value="Genomic_DNA"/>
</dbReference>
<keyword evidence="2" id="KW-1185">Reference proteome</keyword>
<feature type="non-terminal residue" evidence="1">
    <location>
        <position position="121"/>
    </location>
</feature>
<proteinExistence type="predicted"/>
<protein>
    <submittedName>
        <fullName evidence="1">Uncharacterized protein</fullName>
    </submittedName>
</protein>
<dbReference type="Proteomes" id="UP001153148">
    <property type="component" value="Unassembled WGS sequence"/>
</dbReference>
<evidence type="ECO:0000313" key="2">
    <source>
        <dbReference type="Proteomes" id="UP001153148"/>
    </source>
</evidence>
<name>A0ABN7P7W3_TIMPD</name>
<comment type="caution">
    <text evidence="1">The sequence shown here is derived from an EMBL/GenBank/DDBJ whole genome shotgun (WGS) entry which is preliminary data.</text>
</comment>
<reference evidence="1" key="1">
    <citation type="submission" date="2021-03" db="EMBL/GenBank/DDBJ databases">
        <authorList>
            <person name="Tran Van P."/>
        </authorList>
    </citation>
    <scope>NUCLEOTIDE SEQUENCE</scope>
</reference>